<comment type="similarity">
    <text evidence="1">Belongs to the aldehyde dehydrogenase family.</text>
</comment>
<dbReference type="PROSITE" id="PS00070">
    <property type="entry name" value="ALDEHYDE_DEHYDR_CYS"/>
    <property type="match status" value="1"/>
</dbReference>
<evidence type="ECO:0000256" key="3">
    <source>
        <dbReference type="ARBA" id="ARBA00023002"/>
    </source>
</evidence>
<dbReference type="InterPro" id="IPR016160">
    <property type="entry name" value="Ald_DH_CS_CYS"/>
</dbReference>
<keyword evidence="4" id="KW-0520">NAD</keyword>
<dbReference type="EC" id="1.2.1.27" evidence="2"/>
<keyword evidence="3" id="KW-0560">Oxidoreductase</keyword>
<evidence type="ECO:0000313" key="7">
    <source>
        <dbReference type="Proteomes" id="UP000039865"/>
    </source>
</evidence>
<dbReference type="InParanoid" id="A0A078B8M0"/>
<dbReference type="NCBIfam" id="TIGR01722">
    <property type="entry name" value="MMSDH"/>
    <property type="match status" value="1"/>
</dbReference>
<name>A0A078B8M0_STYLE</name>
<dbReference type="SUPFAM" id="SSF53720">
    <property type="entry name" value="ALDH-like"/>
    <property type="match status" value="1"/>
</dbReference>
<protein>
    <recommendedName>
        <fullName evidence="2">methylmalonate-semialdehyde dehydrogenase (CoA acylating)</fullName>
        <ecNumber evidence="2">1.2.1.27</ecNumber>
    </recommendedName>
</protein>
<dbReference type="OMA" id="GGAKNHI"/>
<sequence length="467" mass="50618">MITIHPLISYQATQELIAKVPQSTDAEFNEACDVASQTYKTWREVPISTRDRIAEAITLEHGKSLIDAKGDVFRGYEVVEHAASFTSLAQGESLENVARGVDLYSYRVPLGVTAGICPFNFPAMVPLWMYPLAITLGNTYVLKPSEKVAGAANILIDLLKESGVPDGVVNVVQGGAPTVTNICTHKDIRAISFVGGDKAGEYIYTTGSAHGKRVQSNMGAKNHAIVMPDADKEDTINALIGACFGSTGQRCMAISVAVIVGDAQQWIPEIVERSRKLTIGPGSGNYDIAPLITKESKQRVENLIGTAEKQGAKLLLDGRGVVVKGYEKGNFVGQSVIDHVSPGMSVYDEEIFGPVMVIVRANTLQEAIDLINSNKYGNGTAIFTKNGHVARKFQHEIEATQIGINLPIPVPLPMFSFTGGKGSFRGVSNFYGKGAVSFYTQWKTITARWKEETDEAQKMQTHFPTMK</sequence>
<feature type="domain" description="Aldehyde dehydrogenase" evidence="5">
    <location>
        <begin position="12"/>
        <end position="445"/>
    </location>
</feature>
<dbReference type="PANTHER" id="PTHR43866">
    <property type="entry name" value="MALONATE-SEMIALDEHYDE DEHYDROGENASE"/>
    <property type="match status" value="1"/>
</dbReference>
<dbReference type="GO" id="GO:0005739">
    <property type="term" value="C:mitochondrion"/>
    <property type="evidence" value="ECO:0007669"/>
    <property type="project" value="TreeGrafter"/>
</dbReference>
<dbReference type="CDD" id="cd07085">
    <property type="entry name" value="ALDH_F6_MMSDH"/>
    <property type="match status" value="1"/>
</dbReference>
<dbReference type="InterPro" id="IPR015590">
    <property type="entry name" value="Aldehyde_DH_dom"/>
</dbReference>
<dbReference type="Gene3D" id="3.40.605.10">
    <property type="entry name" value="Aldehyde Dehydrogenase, Chain A, domain 1"/>
    <property type="match status" value="1"/>
</dbReference>
<dbReference type="Proteomes" id="UP000039865">
    <property type="component" value="Unassembled WGS sequence"/>
</dbReference>
<dbReference type="GO" id="GO:0006574">
    <property type="term" value="P:L-valine catabolic process"/>
    <property type="evidence" value="ECO:0007669"/>
    <property type="project" value="TreeGrafter"/>
</dbReference>
<dbReference type="GO" id="GO:0004491">
    <property type="term" value="F:methylmalonate-semialdehyde dehydrogenase (acylating, NAD) activity"/>
    <property type="evidence" value="ECO:0007669"/>
    <property type="project" value="UniProtKB-EC"/>
</dbReference>
<evidence type="ECO:0000256" key="4">
    <source>
        <dbReference type="ARBA" id="ARBA00023027"/>
    </source>
</evidence>
<accession>A0A078B8M0</accession>
<evidence type="ECO:0000313" key="6">
    <source>
        <dbReference type="EMBL" id="CDW90759.1"/>
    </source>
</evidence>
<dbReference type="InterPro" id="IPR016163">
    <property type="entry name" value="Ald_DH_C"/>
</dbReference>
<evidence type="ECO:0000259" key="5">
    <source>
        <dbReference type="Pfam" id="PF00171"/>
    </source>
</evidence>
<dbReference type="InterPro" id="IPR016161">
    <property type="entry name" value="Ald_DH/histidinol_DH"/>
</dbReference>
<reference evidence="6 7" key="1">
    <citation type="submission" date="2014-06" db="EMBL/GenBank/DDBJ databases">
        <authorList>
            <person name="Swart Estienne"/>
        </authorList>
    </citation>
    <scope>NUCLEOTIDE SEQUENCE [LARGE SCALE GENOMIC DNA]</scope>
    <source>
        <strain evidence="6 7">130c</strain>
    </source>
</reference>
<dbReference type="FunFam" id="3.40.309.10:FF:000002">
    <property type="entry name" value="Methylmalonate-semialdehyde dehydrogenase (Acylating)"/>
    <property type="match status" value="1"/>
</dbReference>
<dbReference type="GO" id="GO:0006210">
    <property type="term" value="P:thymine catabolic process"/>
    <property type="evidence" value="ECO:0007669"/>
    <property type="project" value="TreeGrafter"/>
</dbReference>
<dbReference type="OrthoDB" id="310895at2759"/>
<organism evidence="6 7">
    <name type="scientific">Stylonychia lemnae</name>
    <name type="common">Ciliate</name>
    <dbReference type="NCBI Taxonomy" id="5949"/>
    <lineage>
        <taxon>Eukaryota</taxon>
        <taxon>Sar</taxon>
        <taxon>Alveolata</taxon>
        <taxon>Ciliophora</taxon>
        <taxon>Intramacronucleata</taxon>
        <taxon>Spirotrichea</taxon>
        <taxon>Stichotrichia</taxon>
        <taxon>Sporadotrichida</taxon>
        <taxon>Oxytrichidae</taxon>
        <taxon>Stylonychinae</taxon>
        <taxon>Stylonychia</taxon>
    </lineage>
</organism>
<dbReference type="Gene3D" id="3.40.309.10">
    <property type="entry name" value="Aldehyde Dehydrogenase, Chain A, domain 2"/>
    <property type="match status" value="1"/>
</dbReference>
<dbReference type="InterPro" id="IPR010061">
    <property type="entry name" value="MeMal-semiAld_DH"/>
</dbReference>
<keyword evidence="7" id="KW-1185">Reference proteome</keyword>
<dbReference type="PANTHER" id="PTHR43866:SF3">
    <property type="entry name" value="METHYLMALONATE-SEMIALDEHYDE DEHYDROGENASE [ACYLATING], MITOCHONDRIAL"/>
    <property type="match status" value="1"/>
</dbReference>
<dbReference type="EMBL" id="CCKQ01018778">
    <property type="protein sequence ID" value="CDW90759.1"/>
    <property type="molecule type" value="Genomic_DNA"/>
</dbReference>
<proteinExistence type="inferred from homology"/>
<dbReference type="AlphaFoldDB" id="A0A078B8M0"/>
<dbReference type="Pfam" id="PF00171">
    <property type="entry name" value="Aldedh"/>
    <property type="match status" value="1"/>
</dbReference>
<evidence type="ECO:0000256" key="1">
    <source>
        <dbReference type="ARBA" id="ARBA00009986"/>
    </source>
</evidence>
<evidence type="ECO:0000256" key="2">
    <source>
        <dbReference type="ARBA" id="ARBA00013048"/>
    </source>
</evidence>
<dbReference type="InterPro" id="IPR016162">
    <property type="entry name" value="Ald_DH_N"/>
</dbReference>
<gene>
    <name evidence="6" type="primary">Contig5972.g6397</name>
    <name evidence="6" type="ORF">STYLEM_19906</name>
</gene>